<keyword evidence="2" id="KW-1185">Reference proteome</keyword>
<protein>
    <submittedName>
        <fullName evidence="1">Uncharacterized protein</fullName>
    </submittedName>
</protein>
<dbReference type="Proteomes" id="UP000244880">
    <property type="component" value="Unassembled WGS sequence"/>
</dbReference>
<dbReference type="EMBL" id="OMOR01000001">
    <property type="protein sequence ID" value="SPH20314.1"/>
    <property type="molecule type" value="Genomic_DNA"/>
</dbReference>
<evidence type="ECO:0000313" key="2">
    <source>
        <dbReference type="Proteomes" id="UP000244880"/>
    </source>
</evidence>
<accession>A0A2R8BB83</accession>
<reference evidence="1 2" key="1">
    <citation type="submission" date="2018-03" db="EMBL/GenBank/DDBJ databases">
        <authorList>
            <person name="Keele B.F."/>
        </authorList>
    </citation>
    <scope>NUCLEOTIDE SEQUENCE [LARGE SCALE GENOMIC DNA]</scope>
    <source>
        <strain evidence="1 2">CECT 8599</strain>
    </source>
</reference>
<name>A0A2R8BB83_9RHOB</name>
<proteinExistence type="predicted"/>
<gene>
    <name evidence="1" type="ORF">ASD8599_01049</name>
</gene>
<sequence>MRRGRRIALRIHIHHFFTGPGAQNHLACGVIYATRHSHTVACETDHKRKAQRKKGAYDIHVCCVFQRIAGFNCAKMKQPRTQIANGAKSI</sequence>
<organism evidence="1 2">
    <name type="scientific">Ascidiaceihabitans donghaensis</name>
    <dbReference type="NCBI Taxonomy" id="1510460"/>
    <lineage>
        <taxon>Bacteria</taxon>
        <taxon>Pseudomonadati</taxon>
        <taxon>Pseudomonadota</taxon>
        <taxon>Alphaproteobacteria</taxon>
        <taxon>Rhodobacterales</taxon>
        <taxon>Paracoccaceae</taxon>
        <taxon>Ascidiaceihabitans</taxon>
    </lineage>
</organism>
<dbReference type="AlphaFoldDB" id="A0A2R8BB83"/>
<evidence type="ECO:0000313" key="1">
    <source>
        <dbReference type="EMBL" id="SPH20314.1"/>
    </source>
</evidence>